<evidence type="ECO:0000256" key="8">
    <source>
        <dbReference type="ARBA" id="ARBA00023008"/>
    </source>
</evidence>
<evidence type="ECO:0000256" key="10">
    <source>
        <dbReference type="ARBA" id="ARBA00048968"/>
    </source>
</evidence>
<comment type="catalytic activity">
    <reaction evidence="9">
        <text>adenosine + H2O + H(+) = inosine + NH4(+)</text>
        <dbReference type="Rhea" id="RHEA:24408"/>
        <dbReference type="ChEBI" id="CHEBI:15377"/>
        <dbReference type="ChEBI" id="CHEBI:15378"/>
        <dbReference type="ChEBI" id="CHEBI:16335"/>
        <dbReference type="ChEBI" id="CHEBI:17596"/>
        <dbReference type="ChEBI" id="CHEBI:28938"/>
        <dbReference type="EC" id="3.5.4.4"/>
    </reaction>
    <physiologicalReaction direction="left-to-right" evidence="9">
        <dbReference type="Rhea" id="RHEA:24409"/>
    </physiologicalReaction>
</comment>
<keyword evidence="7" id="KW-0862">Zinc</keyword>
<evidence type="ECO:0000256" key="9">
    <source>
        <dbReference type="ARBA" id="ARBA00047989"/>
    </source>
</evidence>
<evidence type="ECO:0000256" key="11">
    <source>
        <dbReference type="ARBA" id="ARBA00049893"/>
    </source>
</evidence>
<dbReference type="InterPro" id="IPR038371">
    <property type="entry name" value="Cu_polyphenol_OxRdtase_sf"/>
</dbReference>
<evidence type="ECO:0000256" key="6">
    <source>
        <dbReference type="ARBA" id="ARBA00022801"/>
    </source>
</evidence>
<dbReference type="CDD" id="cd16833">
    <property type="entry name" value="YfiH"/>
    <property type="match status" value="1"/>
</dbReference>
<comment type="similarity">
    <text evidence="3">Belongs to the purine nucleoside phosphorylase YfiH/LACC1 family.</text>
</comment>
<dbReference type="EMBL" id="VKHT01000004">
    <property type="protein sequence ID" value="MBB0242590.1"/>
    <property type="molecule type" value="Genomic_DNA"/>
</dbReference>
<keyword evidence="4" id="KW-0808">Transferase</keyword>
<keyword evidence="6" id="KW-0378">Hydrolase</keyword>
<evidence type="ECO:0000256" key="4">
    <source>
        <dbReference type="ARBA" id="ARBA00022679"/>
    </source>
</evidence>
<dbReference type="PANTHER" id="PTHR30616:SF2">
    <property type="entry name" value="PURINE NUCLEOSIDE PHOSPHORYLASE LACC1"/>
    <property type="match status" value="1"/>
</dbReference>
<gene>
    <name evidence="12" type="ORF">FNQ90_00325</name>
</gene>
<keyword evidence="5" id="KW-0479">Metal-binding</keyword>
<dbReference type="GO" id="GO:0005507">
    <property type="term" value="F:copper ion binding"/>
    <property type="evidence" value="ECO:0007669"/>
    <property type="project" value="TreeGrafter"/>
</dbReference>
<keyword evidence="13" id="KW-1185">Reference proteome</keyword>
<evidence type="ECO:0000256" key="7">
    <source>
        <dbReference type="ARBA" id="ARBA00022833"/>
    </source>
</evidence>
<dbReference type="Gene3D" id="3.60.140.10">
    <property type="entry name" value="CNF1/YfiH-like putative cysteine hydrolases"/>
    <property type="match status" value="1"/>
</dbReference>
<comment type="catalytic activity">
    <reaction evidence="10">
        <text>adenosine + phosphate = alpha-D-ribose 1-phosphate + adenine</text>
        <dbReference type="Rhea" id="RHEA:27642"/>
        <dbReference type="ChEBI" id="CHEBI:16335"/>
        <dbReference type="ChEBI" id="CHEBI:16708"/>
        <dbReference type="ChEBI" id="CHEBI:43474"/>
        <dbReference type="ChEBI" id="CHEBI:57720"/>
        <dbReference type="EC" id="2.4.2.1"/>
    </reaction>
    <physiologicalReaction direction="left-to-right" evidence="10">
        <dbReference type="Rhea" id="RHEA:27643"/>
    </physiologicalReaction>
</comment>
<accession>A0A7W3XZW6</accession>
<evidence type="ECO:0000256" key="3">
    <source>
        <dbReference type="ARBA" id="ARBA00007353"/>
    </source>
</evidence>
<dbReference type="Proteomes" id="UP000538929">
    <property type="component" value="Unassembled WGS sequence"/>
</dbReference>
<proteinExistence type="inferred from homology"/>
<dbReference type="InterPro" id="IPR011324">
    <property type="entry name" value="Cytotoxic_necrot_fac-like_cat"/>
</dbReference>
<comment type="caution">
    <text evidence="12">The sequence shown here is derived from an EMBL/GenBank/DDBJ whole genome shotgun (WGS) entry which is preliminary data.</text>
</comment>
<dbReference type="PANTHER" id="PTHR30616">
    <property type="entry name" value="UNCHARACTERIZED PROTEIN YFIH"/>
    <property type="match status" value="1"/>
</dbReference>
<dbReference type="GO" id="GO:0017061">
    <property type="term" value="F:S-methyl-5-thioadenosine phosphorylase activity"/>
    <property type="evidence" value="ECO:0007669"/>
    <property type="project" value="UniProtKB-EC"/>
</dbReference>
<dbReference type="GO" id="GO:0016787">
    <property type="term" value="F:hydrolase activity"/>
    <property type="evidence" value="ECO:0007669"/>
    <property type="project" value="UniProtKB-KW"/>
</dbReference>
<organism evidence="12 13">
    <name type="scientific">Streptomyces alkaliphilus</name>
    <dbReference type="NCBI Taxonomy" id="1472722"/>
    <lineage>
        <taxon>Bacteria</taxon>
        <taxon>Bacillati</taxon>
        <taxon>Actinomycetota</taxon>
        <taxon>Actinomycetes</taxon>
        <taxon>Kitasatosporales</taxon>
        <taxon>Streptomycetaceae</taxon>
        <taxon>Streptomyces</taxon>
    </lineage>
</organism>
<dbReference type="RefSeq" id="WP_182604394.1">
    <property type="nucleotide sequence ID" value="NZ_VKHT01000004.1"/>
</dbReference>
<evidence type="ECO:0000256" key="5">
    <source>
        <dbReference type="ARBA" id="ARBA00022723"/>
    </source>
</evidence>
<sequence>MTGAAPVPGVRTADGVWRENTAFTDRWGVTGAAPRFAPGPADPREFEAAVGFTMSPLPGRDPGFAIRNREWAAGDLGIAPDAPIWMHQVHGARVAVADGPWPGPPPEVDGVVTARPGAVLAVLTADCVPVLLSDPVAGVAGAAHAGRPGLIAGVVPATVAAMVELGAEPSRLVARTGPAVCGRCYEVPSAMRADAERAAPGCGAVTAVGTPAIDIPAGVRRQLLDVGVRDVRLSPVCTLESADHFSYRREGVTGRLASFVRCSGGNSAVGPVGDSTGGVRLPPRPR</sequence>
<comment type="catalytic activity">
    <reaction evidence="11">
        <text>S-methyl-5'-thioadenosine + phosphate = 5-(methylsulfanyl)-alpha-D-ribose 1-phosphate + adenine</text>
        <dbReference type="Rhea" id="RHEA:11852"/>
        <dbReference type="ChEBI" id="CHEBI:16708"/>
        <dbReference type="ChEBI" id="CHEBI:17509"/>
        <dbReference type="ChEBI" id="CHEBI:43474"/>
        <dbReference type="ChEBI" id="CHEBI:58533"/>
        <dbReference type="EC" id="2.4.2.28"/>
    </reaction>
    <physiologicalReaction direction="left-to-right" evidence="11">
        <dbReference type="Rhea" id="RHEA:11853"/>
    </physiologicalReaction>
</comment>
<evidence type="ECO:0000256" key="2">
    <source>
        <dbReference type="ARBA" id="ARBA00003215"/>
    </source>
</evidence>
<name>A0A7W3XZW6_9ACTN</name>
<comment type="catalytic activity">
    <reaction evidence="1">
        <text>inosine + phosphate = alpha-D-ribose 1-phosphate + hypoxanthine</text>
        <dbReference type="Rhea" id="RHEA:27646"/>
        <dbReference type="ChEBI" id="CHEBI:17368"/>
        <dbReference type="ChEBI" id="CHEBI:17596"/>
        <dbReference type="ChEBI" id="CHEBI:43474"/>
        <dbReference type="ChEBI" id="CHEBI:57720"/>
        <dbReference type="EC" id="2.4.2.1"/>
    </reaction>
    <physiologicalReaction direction="left-to-right" evidence="1">
        <dbReference type="Rhea" id="RHEA:27647"/>
    </physiologicalReaction>
</comment>
<reference evidence="13" key="1">
    <citation type="submission" date="2019-10" db="EMBL/GenBank/DDBJ databases">
        <title>Streptomyces sp. nov., a novel actinobacterium isolated from alkaline environment.</title>
        <authorList>
            <person name="Golinska P."/>
        </authorList>
    </citation>
    <scope>NUCLEOTIDE SEQUENCE [LARGE SCALE GENOMIC DNA]</scope>
    <source>
        <strain evidence="13">DSM 42118</strain>
    </source>
</reference>
<dbReference type="SUPFAM" id="SSF64438">
    <property type="entry name" value="CNF1/YfiH-like putative cysteine hydrolases"/>
    <property type="match status" value="1"/>
</dbReference>
<evidence type="ECO:0000256" key="1">
    <source>
        <dbReference type="ARBA" id="ARBA00000553"/>
    </source>
</evidence>
<keyword evidence="8" id="KW-0186">Copper</keyword>
<dbReference type="AlphaFoldDB" id="A0A7W3XZW6"/>
<dbReference type="Pfam" id="PF02578">
    <property type="entry name" value="Cu-oxidase_4"/>
    <property type="match status" value="1"/>
</dbReference>
<dbReference type="InterPro" id="IPR003730">
    <property type="entry name" value="Cu_polyphenol_OxRdtase"/>
</dbReference>
<comment type="function">
    <text evidence="2">Purine nucleoside enzyme that catalyzes the phosphorolysis of adenosine and inosine nucleosides, yielding D-ribose 1-phosphate and the respective free bases, adenine and hypoxanthine. Also catalyzes the phosphorolysis of S-methyl-5'-thioadenosine into adenine and S-methyl-5-thio-alpha-D-ribose 1-phosphate. Also has adenosine deaminase activity.</text>
</comment>
<evidence type="ECO:0000313" key="12">
    <source>
        <dbReference type="EMBL" id="MBB0242590.1"/>
    </source>
</evidence>
<evidence type="ECO:0000313" key="13">
    <source>
        <dbReference type="Proteomes" id="UP000538929"/>
    </source>
</evidence>
<protein>
    <submittedName>
        <fullName evidence="12">Laccase</fullName>
    </submittedName>
</protein>